<dbReference type="EMBL" id="CM035409">
    <property type="protein sequence ID" value="KAH7438344.1"/>
    <property type="molecule type" value="Genomic_DNA"/>
</dbReference>
<dbReference type="PANTHER" id="PTHR10057">
    <property type="entry name" value="PERIPHERAL-TYPE BENZODIAZEPINE RECEPTOR"/>
    <property type="match status" value="1"/>
</dbReference>
<dbReference type="FunFam" id="1.20.1260.100:FF:000001">
    <property type="entry name" value="translocator protein 2"/>
    <property type="match status" value="1"/>
</dbReference>
<dbReference type="PIRSF" id="PIRSF005859">
    <property type="entry name" value="PBR"/>
    <property type="match status" value="1"/>
</dbReference>
<comment type="similarity">
    <text evidence="2">Belongs to the TspO/BZRP family.</text>
</comment>
<dbReference type="Gene3D" id="1.20.1260.100">
    <property type="entry name" value="TspO/MBR protein"/>
    <property type="match status" value="1"/>
</dbReference>
<protein>
    <recommendedName>
        <fullName evidence="9">Translocator protein</fullName>
    </recommendedName>
</protein>
<keyword evidence="5 6" id="KW-0472">Membrane</keyword>
<evidence type="ECO:0000256" key="6">
    <source>
        <dbReference type="SAM" id="Phobius"/>
    </source>
</evidence>
<feature type="transmembrane region" description="Helical" evidence="6">
    <location>
        <begin position="7"/>
        <end position="28"/>
    </location>
</feature>
<keyword evidence="3 6" id="KW-0812">Transmembrane</keyword>
<feature type="transmembrane region" description="Helical" evidence="6">
    <location>
        <begin position="105"/>
        <end position="126"/>
    </location>
</feature>
<dbReference type="Proteomes" id="UP000825935">
    <property type="component" value="Chromosome 4"/>
</dbReference>
<evidence type="ECO:0000256" key="3">
    <source>
        <dbReference type="ARBA" id="ARBA00022692"/>
    </source>
</evidence>
<dbReference type="AlphaFoldDB" id="A0A8T2UXY7"/>
<dbReference type="OMA" id="WSWLFFG"/>
<comment type="subcellular location">
    <subcellularLocation>
        <location evidence="1">Membrane</location>
        <topology evidence="1">Multi-pass membrane protein</topology>
    </subcellularLocation>
</comment>
<evidence type="ECO:0000256" key="2">
    <source>
        <dbReference type="ARBA" id="ARBA00007524"/>
    </source>
</evidence>
<evidence type="ECO:0000313" key="7">
    <source>
        <dbReference type="EMBL" id="KAH7438344.1"/>
    </source>
</evidence>
<dbReference type="PANTHER" id="PTHR10057:SF16">
    <property type="entry name" value="PERIPHERAL-TYPE BENZODIAZEPINE RECEPTOR-RELATED"/>
    <property type="match status" value="1"/>
</dbReference>
<evidence type="ECO:0000313" key="8">
    <source>
        <dbReference type="Proteomes" id="UP000825935"/>
    </source>
</evidence>
<dbReference type="OrthoDB" id="8841220at2759"/>
<dbReference type="GO" id="GO:0016020">
    <property type="term" value="C:membrane"/>
    <property type="evidence" value="ECO:0007669"/>
    <property type="project" value="UniProtKB-SubCell"/>
</dbReference>
<comment type="caution">
    <text evidence="7">The sequence shown here is derived from an EMBL/GenBank/DDBJ whole genome shotgun (WGS) entry which is preliminary data.</text>
</comment>
<organism evidence="7 8">
    <name type="scientific">Ceratopteris richardii</name>
    <name type="common">Triangle waterfern</name>
    <dbReference type="NCBI Taxonomy" id="49495"/>
    <lineage>
        <taxon>Eukaryota</taxon>
        <taxon>Viridiplantae</taxon>
        <taxon>Streptophyta</taxon>
        <taxon>Embryophyta</taxon>
        <taxon>Tracheophyta</taxon>
        <taxon>Polypodiopsida</taxon>
        <taxon>Polypodiidae</taxon>
        <taxon>Polypodiales</taxon>
        <taxon>Pteridineae</taxon>
        <taxon>Pteridaceae</taxon>
        <taxon>Parkerioideae</taxon>
        <taxon>Ceratopteris</taxon>
    </lineage>
</organism>
<dbReference type="InterPro" id="IPR004307">
    <property type="entry name" value="TspO_MBR"/>
</dbReference>
<keyword evidence="4 6" id="KW-1133">Transmembrane helix</keyword>
<gene>
    <name evidence="7" type="ORF">KP509_04G010900</name>
</gene>
<reference evidence="7" key="1">
    <citation type="submission" date="2021-08" db="EMBL/GenBank/DDBJ databases">
        <title>WGS assembly of Ceratopteris richardii.</title>
        <authorList>
            <person name="Marchant D.B."/>
            <person name="Chen G."/>
            <person name="Jenkins J."/>
            <person name="Shu S."/>
            <person name="Leebens-Mack J."/>
            <person name="Grimwood J."/>
            <person name="Schmutz J."/>
            <person name="Soltis P."/>
            <person name="Soltis D."/>
            <person name="Chen Z.-H."/>
        </authorList>
    </citation>
    <scope>NUCLEOTIDE SEQUENCE</scope>
    <source>
        <strain evidence="7">Whitten #5841</strain>
        <tissue evidence="7">Leaf</tissue>
    </source>
</reference>
<evidence type="ECO:0000256" key="5">
    <source>
        <dbReference type="ARBA" id="ARBA00023136"/>
    </source>
</evidence>
<proteinExistence type="inferred from homology"/>
<sequence>MEISAVVACILAVGFPLVISFISSYFSSGGESDWYKQLKKPPWTPPNWAFPVVWTILYTMMGVSSWLVWLHGGFKGQKLPLAVYSFQLLLNFLWTPIFFGLHQIGLALVEILLLWTAIGATMYLFWNVNTLAAYLLVPYILWVSLATTINFYIWLYSGDSLDSMKKNA</sequence>
<evidence type="ECO:0000256" key="4">
    <source>
        <dbReference type="ARBA" id="ARBA00022989"/>
    </source>
</evidence>
<dbReference type="InterPro" id="IPR038330">
    <property type="entry name" value="TspO/MBR-related_sf"/>
</dbReference>
<evidence type="ECO:0008006" key="9">
    <source>
        <dbReference type="Google" id="ProtNLM"/>
    </source>
</evidence>
<dbReference type="Pfam" id="PF03073">
    <property type="entry name" value="TspO_MBR"/>
    <property type="match status" value="1"/>
</dbReference>
<feature type="transmembrane region" description="Helical" evidence="6">
    <location>
        <begin position="48"/>
        <end position="69"/>
    </location>
</feature>
<feature type="transmembrane region" description="Helical" evidence="6">
    <location>
        <begin position="81"/>
        <end position="99"/>
    </location>
</feature>
<feature type="transmembrane region" description="Helical" evidence="6">
    <location>
        <begin position="133"/>
        <end position="155"/>
    </location>
</feature>
<accession>A0A8T2UXY7</accession>
<name>A0A8T2UXY7_CERRI</name>
<evidence type="ECO:0000256" key="1">
    <source>
        <dbReference type="ARBA" id="ARBA00004141"/>
    </source>
</evidence>
<dbReference type="CDD" id="cd15904">
    <property type="entry name" value="TSPO_MBR"/>
    <property type="match status" value="1"/>
</dbReference>
<keyword evidence="8" id="KW-1185">Reference proteome</keyword>